<feature type="transmembrane region" description="Helical" evidence="1">
    <location>
        <begin position="149"/>
        <end position="176"/>
    </location>
</feature>
<dbReference type="EMBL" id="JACAZH010000002">
    <property type="protein sequence ID" value="KAF7374810.1"/>
    <property type="molecule type" value="Genomic_DNA"/>
</dbReference>
<name>A0A8H6ZFQ5_9AGAR</name>
<accession>A0A8H6ZFQ5</accession>
<evidence type="ECO:0000256" key="1">
    <source>
        <dbReference type="SAM" id="Phobius"/>
    </source>
</evidence>
<dbReference type="GO" id="GO:0005524">
    <property type="term" value="F:ATP binding"/>
    <property type="evidence" value="ECO:0007669"/>
    <property type="project" value="UniProtKB-KW"/>
</dbReference>
<dbReference type="OrthoDB" id="6500128at2759"/>
<keyword evidence="3" id="KW-1185">Reference proteome</keyword>
<dbReference type="InterPro" id="IPR027417">
    <property type="entry name" value="P-loop_NTPase"/>
</dbReference>
<evidence type="ECO:0000313" key="3">
    <source>
        <dbReference type="Proteomes" id="UP000623467"/>
    </source>
</evidence>
<dbReference type="PANTHER" id="PTHR43394:SF1">
    <property type="entry name" value="ATP-BINDING CASSETTE SUB-FAMILY B MEMBER 10, MITOCHONDRIAL"/>
    <property type="match status" value="1"/>
</dbReference>
<dbReference type="PANTHER" id="PTHR43394">
    <property type="entry name" value="ATP-DEPENDENT PERMEASE MDL1, MITOCHONDRIAL"/>
    <property type="match status" value="1"/>
</dbReference>
<sequence>MLLITTPAFSLYLSAVVLDVVEESVLSRTSSLNVRMLQGLVIVWLFVAITSTLATRVMASTAFVLKGYLRAHFFPKLVDASLRLDLTDMQSNKAISSLPGEYGFESDVPGWMFFHEIITRLQNFFTIIGELVVLALIICRRGVHEVQVLAFFSLMLPAVMFLKPSSGVGGAGYVFWAKNPNFYYLAALHKIAFSGDFRATLARDGLCSYISQEYQRVSEELGHLNVETTTIQCEIRVQWYWELLHAIIVDYPLASCALILPWSDPLSWLVSMVLVQHATKTVQQSIYQLRGTQGPDTLAQVLGSAERLYETIALERYENNIPQRVVSTFSRRAYGSVRKWISRSPLEVWLSLSVPMARANQPFFLFFPDYEIHRQERSSSTTNRFPVMIWTACGVRWRASFQDETMYPLTLRQNMLMGAPGGRHSDEGILQQAAQRGRADDLISKLASKYDTILDPAAVAAQNMQGCGIGHISDAAMRELETHGPDFRQTRVSGGERQRLAATRLFSRLLEREDQVRLIVCDEATGAVDSCAERDILRNVNEFGAGRTRVFVTHRFGDLVKEADIILVMKDGMLVQQGKHAQLMQEAVGGCREYADMYQAQANGFL</sequence>
<evidence type="ECO:0000313" key="2">
    <source>
        <dbReference type="EMBL" id="KAF7374810.1"/>
    </source>
</evidence>
<dbReference type="InterPro" id="IPR039421">
    <property type="entry name" value="Type_1_exporter"/>
</dbReference>
<dbReference type="SUPFAM" id="SSF52540">
    <property type="entry name" value="P-loop containing nucleoside triphosphate hydrolases"/>
    <property type="match status" value="1"/>
</dbReference>
<feature type="transmembrane region" description="Helical" evidence="1">
    <location>
        <begin position="124"/>
        <end position="143"/>
    </location>
</feature>
<dbReference type="Proteomes" id="UP000623467">
    <property type="component" value="Unassembled WGS sequence"/>
</dbReference>
<keyword evidence="2" id="KW-0067">ATP-binding</keyword>
<protein>
    <submittedName>
        <fullName evidence="2">Lipid A export ATP-binding/permease protein MsbA</fullName>
    </submittedName>
</protein>
<keyword evidence="1" id="KW-1133">Transmembrane helix</keyword>
<proteinExistence type="predicted"/>
<dbReference type="AlphaFoldDB" id="A0A8H6ZFQ5"/>
<gene>
    <name evidence="2" type="ORF">MSAN_00366800</name>
</gene>
<reference evidence="2" key="1">
    <citation type="submission" date="2020-05" db="EMBL/GenBank/DDBJ databases">
        <title>Mycena genomes resolve the evolution of fungal bioluminescence.</title>
        <authorList>
            <person name="Tsai I.J."/>
        </authorList>
    </citation>
    <scope>NUCLEOTIDE SEQUENCE</scope>
    <source>
        <strain evidence="2">160909Yilan</strain>
    </source>
</reference>
<feature type="transmembrane region" description="Helical" evidence="1">
    <location>
        <begin position="42"/>
        <end position="65"/>
    </location>
</feature>
<keyword evidence="1" id="KW-0812">Transmembrane</keyword>
<comment type="caution">
    <text evidence="2">The sequence shown here is derived from an EMBL/GenBank/DDBJ whole genome shotgun (WGS) entry which is preliminary data.</text>
</comment>
<organism evidence="2 3">
    <name type="scientific">Mycena sanguinolenta</name>
    <dbReference type="NCBI Taxonomy" id="230812"/>
    <lineage>
        <taxon>Eukaryota</taxon>
        <taxon>Fungi</taxon>
        <taxon>Dikarya</taxon>
        <taxon>Basidiomycota</taxon>
        <taxon>Agaricomycotina</taxon>
        <taxon>Agaricomycetes</taxon>
        <taxon>Agaricomycetidae</taxon>
        <taxon>Agaricales</taxon>
        <taxon>Marasmiineae</taxon>
        <taxon>Mycenaceae</taxon>
        <taxon>Mycena</taxon>
    </lineage>
</organism>
<keyword evidence="1" id="KW-0472">Membrane</keyword>
<dbReference type="Gene3D" id="3.40.50.300">
    <property type="entry name" value="P-loop containing nucleotide triphosphate hydrolases"/>
    <property type="match status" value="1"/>
</dbReference>
<keyword evidence="2" id="KW-0547">Nucleotide-binding</keyword>
<dbReference type="GO" id="GO:0015421">
    <property type="term" value="F:ABC-type oligopeptide transporter activity"/>
    <property type="evidence" value="ECO:0007669"/>
    <property type="project" value="TreeGrafter"/>
</dbReference>